<reference evidence="1 2" key="1">
    <citation type="journal article" date="2016" name="Nat. Commun.">
        <title>Thousands of microbial genomes shed light on interconnected biogeochemical processes in an aquifer system.</title>
        <authorList>
            <person name="Anantharaman K."/>
            <person name="Brown C.T."/>
            <person name="Hug L.A."/>
            <person name="Sharon I."/>
            <person name="Castelle C.J."/>
            <person name="Probst A.J."/>
            <person name="Thomas B.C."/>
            <person name="Singh A."/>
            <person name="Wilkins M.J."/>
            <person name="Karaoz U."/>
            <person name="Brodie E.L."/>
            <person name="Williams K.H."/>
            <person name="Hubbard S.S."/>
            <person name="Banfield J.F."/>
        </authorList>
    </citation>
    <scope>NUCLEOTIDE SEQUENCE [LARGE SCALE GENOMIC DNA]</scope>
</reference>
<name>A0A1F6DA77_9BACT</name>
<dbReference type="AlphaFoldDB" id="A0A1F6DA77"/>
<evidence type="ECO:0000313" key="1">
    <source>
        <dbReference type="EMBL" id="OGG58227.1"/>
    </source>
</evidence>
<organism evidence="1 2">
    <name type="scientific">Candidatus Kaiserbacteria bacterium RIFCSPHIGHO2_02_FULL_49_16</name>
    <dbReference type="NCBI Taxonomy" id="1798490"/>
    <lineage>
        <taxon>Bacteria</taxon>
        <taxon>Candidatus Kaiseribacteriota</taxon>
    </lineage>
</organism>
<accession>A0A1F6DA77</accession>
<sequence>MYIGSTPEQKERHRQRVFVADWLADFVKSSSRITGEDRDTLLAMLVDARNLLGAPGGKKLNATQELLVKNKILTRRSLNSMLKKAREAYRTSGVDKNA</sequence>
<dbReference type="EMBL" id="MFLD01000043">
    <property type="protein sequence ID" value="OGG58227.1"/>
    <property type="molecule type" value="Genomic_DNA"/>
</dbReference>
<gene>
    <name evidence="1" type="ORF">A3C86_03725</name>
</gene>
<dbReference type="Proteomes" id="UP000178042">
    <property type="component" value="Unassembled WGS sequence"/>
</dbReference>
<comment type="caution">
    <text evidence="1">The sequence shown here is derived from an EMBL/GenBank/DDBJ whole genome shotgun (WGS) entry which is preliminary data.</text>
</comment>
<proteinExistence type="predicted"/>
<protein>
    <submittedName>
        <fullName evidence="1">Uncharacterized protein</fullName>
    </submittedName>
</protein>
<evidence type="ECO:0000313" key="2">
    <source>
        <dbReference type="Proteomes" id="UP000178042"/>
    </source>
</evidence>